<evidence type="ECO:0000256" key="1">
    <source>
        <dbReference type="ARBA" id="ARBA00009986"/>
    </source>
</evidence>
<organism evidence="6 7">
    <name type="scientific">Tetranychus urticae</name>
    <name type="common">Two-spotted spider mite</name>
    <dbReference type="NCBI Taxonomy" id="32264"/>
    <lineage>
        <taxon>Eukaryota</taxon>
        <taxon>Metazoa</taxon>
        <taxon>Ecdysozoa</taxon>
        <taxon>Arthropoda</taxon>
        <taxon>Chelicerata</taxon>
        <taxon>Arachnida</taxon>
        <taxon>Acari</taxon>
        <taxon>Acariformes</taxon>
        <taxon>Trombidiformes</taxon>
        <taxon>Prostigmata</taxon>
        <taxon>Eleutherengona</taxon>
        <taxon>Raphignathae</taxon>
        <taxon>Tetranychoidea</taxon>
        <taxon>Tetranychidae</taxon>
        <taxon>Tetranychus</taxon>
    </lineage>
</organism>
<evidence type="ECO:0000256" key="2">
    <source>
        <dbReference type="ARBA" id="ARBA00023002"/>
    </source>
</evidence>
<dbReference type="AlphaFoldDB" id="T1KYQ8"/>
<proteinExistence type="inferred from homology"/>
<dbReference type="EnsemblMetazoa" id="tetur27g01550.1">
    <property type="protein sequence ID" value="tetur27g01550.1"/>
    <property type="gene ID" value="tetur27g01550"/>
</dbReference>
<dbReference type="Gene3D" id="3.40.605.10">
    <property type="entry name" value="Aldehyde Dehydrogenase, Chain A, domain 1"/>
    <property type="match status" value="1"/>
</dbReference>
<dbReference type="InterPro" id="IPR016163">
    <property type="entry name" value="Ald_DH_C"/>
</dbReference>
<dbReference type="InterPro" id="IPR016160">
    <property type="entry name" value="Ald_DH_CS_CYS"/>
</dbReference>
<dbReference type="PROSITE" id="PS00687">
    <property type="entry name" value="ALDEHYDE_DEHYDR_GLU"/>
    <property type="match status" value="1"/>
</dbReference>
<accession>T1KYQ8</accession>
<reference evidence="7" key="1">
    <citation type="submission" date="2011-08" db="EMBL/GenBank/DDBJ databases">
        <authorList>
            <person name="Rombauts S."/>
        </authorList>
    </citation>
    <scope>NUCLEOTIDE SEQUENCE</scope>
    <source>
        <strain evidence="7">London</strain>
    </source>
</reference>
<reference evidence="6" key="2">
    <citation type="submission" date="2015-06" db="UniProtKB">
        <authorList>
            <consortium name="EnsemblMetazoa"/>
        </authorList>
    </citation>
    <scope>IDENTIFICATION</scope>
</reference>
<dbReference type="PANTHER" id="PTHR11699">
    <property type="entry name" value="ALDEHYDE DEHYDROGENASE-RELATED"/>
    <property type="match status" value="1"/>
</dbReference>
<evidence type="ECO:0000256" key="3">
    <source>
        <dbReference type="PROSITE-ProRule" id="PRU10007"/>
    </source>
</evidence>
<comment type="similarity">
    <text evidence="1 4">Belongs to the aldehyde dehydrogenase family.</text>
</comment>
<dbReference type="InterPro" id="IPR015590">
    <property type="entry name" value="Aldehyde_DH_dom"/>
</dbReference>
<keyword evidence="2 4" id="KW-0560">Oxidoreductase</keyword>
<evidence type="ECO:0000313" key="7">
    <source>
        <dbReference type="Proteomes" id="UP000015104"/>
    </source>
</evidence>
<dbReference type="Pfam" id="PF00171">
    <property type="entry name" value="Aldedh"/>
    <property type="match status" value="1"/>
</dbReference>
<dbReference type="GO" id="GO:0016620">
    <property type="term" value="F:oxidoreductase activity, acting on the aldehyde or oxo group of donors, NAD or NADP as acceptor"/>
    <property type="evidence" value="ECO:0007669"/>
    <property type="project" value="InterPro"/>
</dbReference>
<dbReference type="Proteomes" id="UP000015104">
    <property type="component" value="Unassembled WGS sequence"/>
</dbReference>
<dbReference type="FunFam" id="3.40.309.10:FF:000001">
    <property type="entry name" value="Mitochondrial aldehyde dehydrogenase 2"/>
    <property type="match status" value="1"/>
</dbReference>
<evidence type="ECO:0000259" key="5">
    <source>
        <dbReference type="Pfam" id="PF00171"/>
    </source>
</evidence>
<feature type="active site" evidence="3">
    <location>
        <position position="189"/>
    </location>
</feature>
<dbReference type="EMBL" id="CAEY01000715">
    <property type="status" value="NOT_ANNOTATED_CDS"/>
    <property type="molecule type" value="Genomic_DNA"/>
</dbReference>
<evidence type="ECO:0000256" key="4">
    <source>
        <dbReference type="RuleBase" id="RU003345"/>
    </source>
</evidence>
<dbReference type="FunFam" id="3.40.605.10:FF:000050">
    <property type="entry name" value="Aldehyde dehydrogenase, mitochondrial"/>
    <property type="match status" value="1"/>
</dbReference>
<dbReference type="InterPro" id="IPR016162">
    <property type="entry name" value="Ald_DH_N"/>
</dbReference>
<name>T1KYQ8_TETUR</name>
<dbReference type="Gene3D" id="3.40.309.10">
    <property type="entry name" value="Aldehyde Dehydrogenase, Chain A, domain 2"/>
    <property type="match status" value="1"/>
</dbReference>
<dbReference type="PROSITE" id="PS00070">
    <property type="entry name" value="ALDEHYDE_DEHYDR_CYS"/>
    <property type="match status" value="1"/>
</dbReference>
<evidence type="ECO:0000313" key="6">
    <source>
        <dbReference type="EnsemblMetazoa" id="tetur27g01550.1"/>
    </source>
</evidence>
<sequence>MDSSARGLLLYKFADLLEREKLSLAKLETLNNGKPLNDAIGDIEASACVFRYYAGLADKIHGKTIPADGPLFAFTRAEPIGVCGQIIPWNYPIMMIAWKWAPCLAAGNTIVLKPSDMTPLTALYCASLTVEAGFPPGVINVVPSFGPEAGSAIVQHPDIDKVCFTGSTDVGRLVLQGAGISNIKRVTLELGGKSPLVIFNDFDVSQAAQIGHNAVFTNMGQNCCAGTRTYVHESIYDEFVAKSVQLAKERIVGDPFSESTQHGPQISQQQMEKILKMIEMGVKEGAKLMTGGKRIGEKGFFVEPTVFADVEDHMTIAKEEIFGPVQSILKFSTLEEVIERCNASKYGLGAGILTYDIDKALTFAQSVQSGSVWINCYDANTTQTPFGGYKMSGFGRELGEDAIKDYTEVKSVIVKIPQKNA</sequence>
<dbReference type="HOGENOM" id="CLU_005391_0_1_1"/>
<keyword evidence="7" id="KW-1185">Reference proteome</keyword>
<dbReference type="eggNOG" id="KOG2450">
    <property type="taxonomic scope" value="Eukaryota"/>
</dbReference>
<feature type="domain" description="Aldehyde dehydrogenase" evidence="5">
    <location>
        <begin position="3"/>
        <end position="412"/>
    </location>
</feature>
<dbReference type="FunFam" id="3.40.605.10:FF:000026">
    <property type="entry name" value="Aldehyde dehydrogenase, putative"/>
    <property type="match status" value="1"/>
</dbReference>
<dbReference type="STRING" id="32264.T1KYQ8"/>
<dbReference type="SUPFAM" id="SSF53720">
    <property type="entry name" value="ALDH-like"/>
    <property type="match status" value="1"/>
</dbReference>
<protein>
    <recommendedName>
        <fullName evidence="5">Aldehyde dehydrogenase domain-containing protein</fullName>
    </recommendedName>
</protein>
<dbReference type="InterPro" id="IPR029510">
    <property type="entry name" value="Ald_DH_CS_GLU"/>
</dbReference>
<dbReference type="InterPro" id="IPR016161">
    <property type="entry name" value="Ald_DH/histidinol_DH"/>
</dbReference>